<reference evidence="10" key="1">
    <citation type="submission" date="2021-01" db="EMBL/GenBank/DDBJ databases">
        <authorList>
            <person name="Corre E."/>
            <person name="Pelletier E."/>
            <person name="Niang G."/>
            <person name="Scheremetjew M."/>
            <person name="Finn R."/>
            <person name="Kale V."/>
            <person name="Holt S."/>
            <person name="Cochrane G."/>
            <person name="Meng A."/>
            <person name="Brown T."/>
            <person name="Cohen L."/>
        </authorList>
    </citation>
    <scope>NUCLEOTIDE SEQUENCE</scope>
    <source>
        <strain evidence="10">10249 10 AB</strain>
    </source>
</reference>
<evidence type="ECO:0000256" key="2">
    <source>
        <dbReference type="ARBA" id="ARBA00005974"/>
    </source>
</evidence>
<feature type="transmembrane region" description="Helical" evidence="9">
    <location>
        <begin position="77"/>
        <end position="94"/>
    </location>
</feature>
<comment type="similarity">
    <text evidence="2">Belongs to the sideroflexin family.</text>
</comment>
<keyword evidence="3" id="KW-0813">Transport</keyword>
<feature type="transmembrane region" description="Helical" evidence="9">
    <location>
        <begin position="151"/>
        <end position="168"/>
    </location>
</feature>
<evidence type="ECO:0000256" key="3">
    <source>
        <dbReference type="ARBA" id="ARBA00022448"/>
    </source>
</evidence>
<dbReference type="GO" id="GO:0006865">
    <property type="term" value="P:amino acid transport"/>
    <property type="evidence" value="ECO:0007669"/>
    <property type="project" value="UniProtKB-KW"/>
</dbReference>
<keyword evidence="7" id="KW-0496">Mitochondrion</keyword>
<evidence type="ECO:0000313" key="10">
    <source>
        <dbReference type="EMBL" id="CAE0722662.1"/>
    </source>
</evidence>
<feature type="transmembrane region" description="Helical" evidence="9">
    <location>
        <begin position="37"/>
        <end position="56"/>
    </location>
</feature>
<evidence type="ECO:0000256" key="7">
    <source>
        <dbReference type="ARBA" id="ARBA00023128"/>
    </source>
</evidence>
<dbReference type="GO" id="GO:0015075">
    <property type="term" value="F:monoatomic ion transmembrane transporter activity"/>
    <property type="evidence" value="ECO:0007669"/>
    <property type="project" value="InterPro"/>
</dbReference>
<dbReference type="GO" id="GO:1990542">
    <property type="term" value="P:mitochondrial transmembrane transport"/>
    <property type="evidence" value="ECO:0007669"/>
    <property type="project" value="TreeGrafter"/>
</dbReference>
<evidence type="ECO:0000256" key="6">
    <source>
        <dbReference type="ARBA" id="ARBA00022989"/>
    </source>
</evidence>
<evidence type="ECO:0000256" key="8">
    <source>
        <dbReference type="ARBA" id="ARBA00023136"/>
    </source>
</evidence>
<keyword evidence="5" id="KW-0029">Amino-acid transport</keyword>
<sequence>MSTTTPTILFFHWMNQTQNAMVNYYNRNATQPTDTSAVVQGYLGAVTGSLGMSFGLKTAIDRTKRLTPIQKVTAQRFVALPAIVTAAAINIYLMRKNELTTGIDVYYEPTAEAEAVKGIGGAKPEIPAPVVVGTSQLAAQKALSEMVVSRMVLPLPVFLVAPMALSLMDPILKKNRRLTLPFNITFVMLSFSFGLPAAIALFPQIGTVEASDLEDKFQHLRDARGNPVTCFRYNKGL</sequence>
<protein>
    <recommendedName>
        <fullName evidence="11">Sideroflexin</fullName>
    </recommendedName>
</protein>
<dbReference type="PANTHER" id="PTHR11153:SF6">
    <property type="entry name" value="SIDEROFLEXIN-5"/>
    <property type="match status" value="1"/>
</dbReference>
<keyword evidence="4 9" id="KW-0812">Transmembrane</keyword>
<accession>A0A7S4APG8</accession>
<dbReference type="EMBL" id="HBIX01022035">
    <property type="protein sequence ID" value="CAE0722662.1"/>
    <property type="molecule type" value="Transcribed_RNA"/>
</dbReference>
<evidence type="ECO:0000256" key="4">
    <source>
        <dbReference type="ARBA" id="ARBA00022692"/>
    </source>
</evidence>
<evidence type="ECO:0008006" key="11">
    <source>
        <dbReference type="Google" id="ProtNLM"/>
    </source>
</evidence>
<feature type="transmembrane region" description="Helical" evidence="9">
    <location>
        <begin position="180"/>
        <end position="202"/>
    </location>
</feature>
<keyword evidence="6 9" id="KW-1133">Transmembrane helix</keyword>
<dbReference type="AlphaFoldDB" id="A0A7S4APG8"/>
<keyword evidence="8 9" id="KW-0472">Membrane</keyword>
<name>A0A7S4APG8_9STRA</name>
<dbReference type="PANTHER" id="PTHR11153">
    <property type="entry name" value="SIDEROFLEXIN"/>
    <property type="match status" value="1"/>
</dbReference>
<proteinExistence type="inferred from homology"/>
<evidence type="ECO:0000256" key="9">
    <source>
        <dbReference type="SAM" id="Phobius"/>
    </source>
</evidence>
<organism evidence="10">
    <name type="scientific">Pseudo-nitzschia australis</name>
    <dbReference type="NCBI Taxonomy" id="44445"/>
    <lineage>
        <taxon>Eukaryota</taxon>
        <taxon>Sar</taxon>
        <taxon>Stramenopiles</taxon>
        <taxon>Ochrophyta</taxon>
        <taxon>Bacillariophyta</taxon>
        <taxon>Bacillariophyceae</taxon>
        <taxon>Bacillariophycidae</taxon>
        <taxon>Bacillariales</taxon>
        <taxon>Bacillariaceae</taxon>
        <taxon>Pseudo-nitzschia</taxon>
    </lineage>
</organism>
<evidence type="ECO:0000256" key="1">
    <source>
        <dbReference type="ARBA" id="ARBA00004225"/>
    </source>
</evidence>
<comment type="subcellular location">
    <subcellularLocation>
        <location evidence="1">Mitochondrion membrane</location>
        <topology evidence="1">Multi-pass membrane protein</topology>
    </subcellularLocation>
</comment>
<dbReference type="Pfam" id="PF03820">
    <property type="entry name" value="SFXNs"/>
    <property type="match status" value="1"/>
</dbReference>
<gene>
    <name evidence="10" type="ORF">PAUS00366_LOCUS15418</name>
</gene>
<dbReference type="GO" id="GO:0005743">
    <property type="term" value="C:mitochondrial inner membrane"/>
    <property type="evidence" value="ECO:0007669"/>
    <property type="project" value="TreeGrafter"/>
</dbReference>
<dbReference type="InterPro" id="IPR004686">
    <property type="entry name" value="Mtc"/>
</dbReference>
<evidence type="ECO:0000256" key="5">
    <source>
        <dbReference type="ARBA" id="ARBA00022970"/>
    </source>
</evidence>